<evidence type="ECO:0000313" key="1">
    <source>
        <dbReference type="EMBL" id="BCZ19556.1"/>
    </source>
</evidence>
<evidence type="ECO:0008006" key="3">
    <source>
        <dbReference type="Google" id="ProtNLM"/>
    </source>
</evidence>
<keyword evidence="2" id="KW-1185">Reference proteome</keyword>
<protein>
    <recommendedName>
        <fullName evidence="3">Outer membrane protein</fullName>
    </recommendedName>
</protein>
<dbReference type="Proteomes" id="UP000826146">
    <property type="component" value="Chromosome"/>
</dbReference>
<evidence type="ECO:0000313" key="2">
    <source>
        <dbReference type="Proteomes" id="UP000826146"/>
    </source>
</evidence>
<dbReference type="EMBL" id="AP024819">
    <property type="protein sequence ID" value="BCZ19556.1"/>
    <property type="molecule type" value="Genomic_DNA"/>
</dbReference>
<gene>
    <name evidence="1" type="ORF">NHP190012_11980</name>
</gene>
<proteinExistence type="predicted"/>
<reference evidence="1 2" key="1">
    <citation type="submission" date="2021-07" db="EMBL/GenBank/DDBJ databases">
        <title>Novel Helicobacter sp. Isolated from a cat.</title>
        <authorList>
            <person name="Rimbara E."/>
            <person name="Suzuki M."/>
        </authorList>
    </citation>
    <scope>NUCLEOTIDE SEQUENCE [LARGE SCALE GENOMIC DNA]</scope>
    <source>
        <strain evidence="2">NHP19-012</strain>
    </source>
</reference>
<dbReference type="RefSeq" id="WP_260321551.1">
    <property type="nucleotide sequence ID" value="NZ_AP024819.1"/>
</dbReference>
<name>A0ABM7SFE1_9HELI</name>
<organism evidence="1 2">
    <name type="scientific">Helicobacter gastrofelis</name>
    <dbReference type="NCBI Taxonomy" id="2849642"/>
    <lineage>
        <taxon>Bacteria</taxon>
        <taxon>Pseudomonadati</taxon>
        <taxon>Campylobacterota</taxon>
        <taxon>Epsilonproteobacteria</taxon>
        <taxon>Campylobacterales</taxon>
        <taxon>Helicobacteraceae</taxon>
        <taxon>Helicobacter</taxon>
    </lineage>
</organism>
<accession>A0ABM7SFE1</accession>
<sequence>MAVKRKLASALLFGTLEFFSLLPLKAEKSGVFIEGGFEYSHGSGVFK</sequence>